<dbReference type="RefSeq" id="WP_070109311.1">
    <property type="nucleotide sequence ID" value="NZ_LZFO01000003.1"/>
</dbReference>
<dbReference type="PIRSF" id="PIRSF033595">
    <property type="entry name" value="UCP033595"/>
    <property type="match status" value="1"/>
</dbReference>
<dbReference type="EMBL" id="LZFO01000003">
    <property type="protein sequence ID" value="OFI07513.1"/>
    <property type="molecule type" value="Genomic_DNA"/>
</dbReference>
<dbReference type="Proteomes" id="UP000175744">
    <property type="component" value="Unassembled WGS sequence"/>
</dbReference>
<sequence>MVIVENLVKSEELENIKYFYFYRIIKSKVSLFLKDEEIKVQSYGIEVERQDIINGDIVRIERNYIKNISPERYKVHKLLKLLRDNSVSPIHLVDVLGEYIDEYIIDFDNVLKNIAAN</sequence>
<evidence type="ECO:0000313" key="2">
    <source>
        <dbReference type="Proteomes" id="UP000175744"/>
    </source>
</evidence>
<dbReference type="Pfam" id="PF20124">
    <property type="entry name" value="DUF6514"/>
    <property type="match status" value="1"/>
</dbReference>
<evidence type="ECO:0000313" key="1">
    <source>
        <dbReference type="EMBL" id="OFI07513.1"/>
    </source>
</evidence>
<keyword evidence="2" id="KW-1185">Reference proteome</keyword>
<dbReference type="PATRIC" id="fig|1121290.3.peg.346"/>
<dbReference type="STRING" id="1121290.CLAOCE_03420"/>
<dbReference type="AlphaFoldDB" id="A0A1E8F1L0"/>
<reference evidence="1 2" key="1">
    <citation type="submission" date="2016-06" db="EMBL/GenBank/DDBJ databases">
        <title>Genome sequence of Clostridium acetireducens DSM 10703.</title>
        <authorList>
            <person name="Poehlein A."/>
            <person name="Fluechter S."/>
            <person name="Duerre P."/>
            <person name="Daniel R."/>
        </authorList>
    </citation>
    <scope>NUCLEOTIDE SEQUENCE [LARGE SCALE GENOMIC DNA]</scope>
    <source>
        <strain evidence="1 2">DSM 10703</strain>
    </source>
</reference>
<gene>
    <name evidence="1" type="ORF">CLOACE_03420</name>
</gene>
<organism evidence="1 2">
    <name type="scientific">Clostridium acetireducens DSM 10703</name>
    <dbReference type="NCBI Taxonomy" id="1121290"/>
    <lineage>
        <taxon>Bacteria</taxon>
        <taxon>Bacillati</taxon>
        <taxon>Bacillota</taxon>
        <taxon>Clostridia</taxon>
        <taxon>Eubacteriales</taxon>
        <taxon>Clostridiaceae</taxon>
        <taxon>Clostridium</taxon>
    </lineage>
</organism>
<dbReference type="OrthoDB" id="1954979at2"/>
<comment type="caution">
    <text evidence="1">The sequence shown here is derived from an EMBL/GenBank/DDBJ whole genome shotgun (WGS) entry which is preliminary data.</text>
</comment>
<dbReference type="InterPro" id="IPR017016">
    <property type="entry name" value="UCP033595"/>
</dbReference>
<protein>
    <submittedName>
        <fullName evidence="1">Uncharacterized protein</fullName>
    </submittedName>
</protein>
<proteinExistence type="predicted"/>
<accession>A0A1E8F1L0</accession>
<name>A0A1E8F1L0_9CLOT</name>